<evidence type="ECO:0000313" key="1">
    <source>
        <dbReference type="EMBL" id="WUP71650.1"/>
    </source>
</evidence>
<reference evidence="1" key="1">
    <citation type="submission" date="2022-10" db="EMBL/GenBank/DDBJ databases">
        <title>The complete genomes of actinobacterial strains from the NBC collection.</title>
        <authorList>
            <person name="Joergensen T.S."/>
            <person name="Alvarez Arevalo M."/>
            <person name="Sterndorff E.B."/>
            <person name="Faurdal D."/>
            <person name="Vuksanovic O."/>
            <person name="Mourched A.-S."/>
            <person name="Charusanti P."/>
            <person name="Shaw S."/>
            <person name="Blin K."/>
            <person name="Weber T."/>
        </authorList>
    </citation>
    <scope>NUCLEOTIDE SEQUENCE</scope>
    <source>
        <strain evidence="1">NBC_00254</strain>
    </source>
</reference>
<dbReference type="InterPro" id="IPR036661">
    <property type="entry name" value="Luciferase-like_sf"/>
</dbReference>
<gene>
    <name evidence="1" type="ORF">OG913_19560</name>
</gene>
<organism evidence="1 2">
    <name type="scientific">Microbispora hainanensis</name>
    <dbReference type="NCBI Taxonomy" id="568844"/>
    <lineage>
        <taxon>Bacteria</taxon>
        <taxon>Bacillati</taxon>
        <taxon>Actinomycetota</taxon>
        <taxon>Actinomycetes</taxon>
        <taxon>Streptosporangiales</taxon>
        <taxon>Streptosporangiaceae</taxon>
        <taxon>Microbispora</taxon>
    </lineage>
</organism>
<proteinExistence type="predicted"/>
<dbReference type="Proteomes" id="UP001432011">
    <property type="component" value="Chromosome"/>
</dbReference>
<evidence type="ECO:0000313" key="2">
    <source>
        <dbReference type="Proteomes" id="UP001432011"/>
    </source>
</evidence>
<accession>A0ABZ1SF92</accession>
<dbReference type="RefSeq" id="WP_147944845.1">
    <property type="nucleotide sequence ID" value="NZ_CP108085.1"/>
</dbReference>
<sequence length="166" mass="18233">MEIGIFSTGNLAGDPSVGATATERLRGLVKLAQRAEQAAPHVRYFRERYAAHGHGTAESAPVGSGAKVHVGLRSQDALREFEAQRPDLSKWPYDTLEEAIRHSALTVGSPAQVLDKIAHFQEQYGGYQRQMFSIDQPGGAFDQMLEQIDLLREHILPALRAAYAHA</sequence>
<dbReference type="EMBL" id="CP108085">
    <property type="protein sequence ID" value="WUP71650.1"/>
    <property type="molecule type" value="Genomic_DNA"/>
</dbReference>
<dbReference type="SUPFAM" id="SSF51679">
    <property type="entry name" value="Bacterial luciferase-like"/>
    <property type="match status" value="1"/>
</dbReference>
<evidence type="ECO:0008006" key="3">
    <source>
        <dbReference type="Google" id="ProtNLM"/>
    </source>
</evidence>
<dbReference type="Gene3D" id="3.20.20.30">
    <property type="entry name" value="Luciferase-like domain"/>
    <property type="match status" value="1"/>
</dbReference>
<protein>
    <recommendedName>
        <fullName evidence="3">LLM class flavin-dependent oxidoreductase</fullName>
    </recommendedName>
</protein>
<keyword evidence="2" id="KW-1185">Reference proteome</keyword>
<name>A0ABZ1SF92_9ACTN</name>